<dbReference type="InterPro" id="IPR026968">
    <property type="entry name" value="PcaD/CatD"/>
</dbReference>
<dbReference type="Proteomes" id="UP000659697">
    <property type="component" value="Unassembled WGS sequence"/>
</dbReference>
<comment type="caution">
    <text evidence="2">The sequence shown here is derived from an EMBL/GenBank/DDBJ whole genome shotgun (WGS) entry which is preliminary data.</text>
</comment>
<keyword evidence="3" id="KW-1185">Reference proteome</keyword>
<dbReference type="PRINTS" id="PR00111">
    <property type="entry name" value="ABHYDROLASE"/>
</dbReference>
<dbReference type="NCBIfam" id="TIGR02427">
    <property type="entry name" value="protocat_pcaD"/>
    <property type="match status" value="1"/>
</dbReference>
<reference evidence="3" key="1">
    <citation type="journal article" date="2019" name="Int. J. Syst. Evol. Microbiol.">
        <title>The Global Catalogue of Microorganisms (GCM) 10K type strain sequencing project: providing services to taxonomists for standard genome sequencing and annotation.</title>
        <authorList>
            <consortium name="The Broad Institute Genomics Platform"/>
            <consortium name="The Broad Institute Genome Sequencing Center for Infectious Disease"/>
            <person name="Wu L."/>
            <person name="Ma J."/>
        </authorList>
    </citation>
    <scope>NUCLEOTIDE SEQUENCE [LARGE SCALE GENOMIC DNA]</scope>
    <source>
        <strain evidence="3">CGMCC 1.7003</strain>
    </source>
</reference>
<evidence type="ECO:0000313" key="2">
    <source>
        <dbReference type="EMBL" id="GHG70394.1"/>
    </source>
</evidence>
<dbReference type="InterPro" id="IPR050471">
    <property type="entry name" value="AB_hydrolase"/>
</dbReference>
<name>A0ABQ3L319_9ALTE</name>
<dbReference type="InterPro" id="IPR029058">
    <property type="entry name" value="AB_hydrolase_fold"/>
</dbReference>
<dbReference type="Gene3D" id="3.40.50.1820">
    <property type="entry name" value="alpha/beta hydrolase"/>
    <property type="match status" value="1"/>
</dbReference>
<dbReference type="Pfam" id="PF00561">
    <property type="entry name" value="Abhydrolase_1"/>
    <property type="match status" value="1"/>
</dbReference>
<dbReference type="InterPro" id="IPR000073">
    <property type="entry name" value="AB_hydrolase_1"/>
</dbReference>
<dbReference type="PANTHER" id="PTHR43433:SF5">
    <property type="entry name" value="AB HYDROLASE-1 DOMAIN-CONTAINING PROTEIN"/>
    <property type="match status" value="1"/>
</dbReference>
<accession>A0ABQ3L319</accession>
<evidence type="ECO:0000259" key="1">
    <source>
        <dbReference type="Pfam" id="PF00561"/>
    </source>
</evidence>
<dbReference type="PANTHER" id="PTHR43433">
    <property type="entry name" value="HYDROLASE, ALPHA/BETA FOLD FAMILY PROTEIN"/>
    <property type="match status" value="1"/>
</dbReference>
<protein>
    <submittedName>
        <fullName evidence="2">3-oxoadipate enol-lactonase</fullName>
    </submittedName>
</protein>
<sequence length="259" mass="27989">MFVKTDDKVQLYYQTAGDQANPALLLSNSLGTRWQMWQPQIDALTKYFYLISYDSRGHGESDKPAGPYSLTRLGQDALCVLGALGIKKAHFCGISMGGLTGLWLAIYAPERFMRIAVANTAAKIGSAEGWQSRAATVREQGLIELAKSAPQRWFTPGFIRKHAALVEQLTDTLAEQDKEGYAACCDALAEADLRADLSRIQLPLLVIAGSADPVTTVADAEAIVQACPSASLVSLKASHISNLEQPAAFNRALSQFLRG</sequence>
<organism evidence="2 3">
    <name type="scientific">Alishewanella longhuensis</name>
    <dbReference type="NCBI Taxonomy" id="1091037"/>
    <lineage>
        <taxon>Bacteria</taxon>
        <taxon>Pseudomonadati</taxon>
        <taxon>Pseudomonadota</taxon>
        <taxon>Gammaproteobacteria</taxon>
        <taxon>Alteromonadales</taxon>
        <taxon>Alteromonadaceae</taxon>
        <taxon>Alishewanella</taxon>
    </lineage>
</organism>
<feature type="domain" description="AB hydrolase-1" evidence="1">
    <location>
        <begin position="22"/>
        <end position="245"/>
    </location>
</feature>
<evidence type="ECO:0000313" key="3">
    <source>
        <dbReference type="Proteomes" id="UP000659697"/>
    </source>
</evidence>
<dbReference type="EMBL" id="BNAO01000004">
    <property type="protein sequence ID" value="GHG70394.1"/>
    <property type="molecule type" value="Genomic_DNA"/>
</dbReference>
<gene>
    <name evidence="2" type="primary">catD</name>
    <name evidence="2" type="ORF">GCM10010919_21010</name>
</gene>
<dbReference type="RefSeq" id="WP_189432951.1">
    <property type="nucleotide sequence ID" value="NZ_BNAO01000004.1"/>
</dbReference>
<proteinExistence type="predicted"/>
<dbReference type="SUPFAM" id="SSF53474">
    <property type="entry name" value="alpha/beta-Hydrolases"/>
    <property type="match status" value="1"/>
</dbReference>